<sequence>MANFNRQRQRMVDVQIARRGIRAEPVLNAMRAVPREHFVSPEMAEFAYEDSPLPVGEEQTISQPSLVAAMIEAAEVGADDRVLEVGAGSGYVAALLGNIVQQGNGRVFAVERLAGLAQSARRRLQDLGFDTVTVRTGDGTEGWPEEAPFDVILVSAGGPEVPKALMDQLAIGGRMVIPVGTRRDQTLVKVVRHSETEFEREERERVSFVPLIGAQGWAEDGSRSASNHSPGRRPGEVPATLPEMIADAAELLPDFDDPAFGRLFDRWGGRRVVLLGEASHGTAEFFRARAAITKRLIEEHGFTIVAVEADWPDAAAVDRYVRHRPATRTEDPPFQRFPTWMWRNTDVAAFLDWLHDRNRDRPPESRAGFYGLDMYNMSGSIAAVLDYLDRVDPEAAAVARERYGCLTPWQRDPATYGRAALSGGFRKCETAVIEQCRALLEKRLDYTGEDGDRFLDAAQNARLIASAERYYRIMYYGGAESWNLRDTHMFETLANLLEAKGPDAKAVVWAHNSHIGDARQTDMGITRDELNIGQLCRERFGDEAALIGFGTHTGTVAAATDWDGDMEVKRVRPSRSDSYERLCHDAGPDRFLLDLRAERNEALRRALLTPRLERFIGVIYRPETELWSHYSEASLPGQFDAFVWFDETTAVTPLGPEYVREGMPDTYPFGV</sequence>
<dbReference type="AlphaFoldDB" id="A0A1X7FI75"/>
<comment type="subcellular location">
    <subcellularLocation>
        <location evidence="1 7">Cytoplasm</location>
    </subcellularLocation>
</comment>
<dbReference type="Gene3D" id="3.40.50.150">
    <property type="entry name" value="Vaccinia Virus protein VP39"/>
    <property type="match status" value="1"/>
</dbReference>
<evidence type="ECO:0000256" key="8">
    <source>
        <dbReference type="SAM" id="MobiDB-lite"/>
    </source>
</evidence>
<comment type="similarity">
    <text evidence="2 7">Belongs to the methyltransferase superfamily. L-isoaspartyl/D-aspartyl protein methyltransferase family.</text>
</comment>
<evidence type="ECO:0000256" key="4">
    <source>
        <dbReference type="ARBA" id="ARBA00022603"/>
    </source>
</evidence>
<dbReference type="GO" id="GO:0030091">
    <property type="term" value="P:protein repair"/>
    <property type="evidence" value="ECO:0007669"/>
    <property type="project" value="UniProtKB-UniRule"/>
</dbReference>
<dbReference type="EMBL" id="FXAK01000005">
    <property type="protein sequence ID" value="SMF52222.1"/>
    <property type="molecule type" value="Genomic_DNA"/>
</dbReference>
<dbReference type="Proteomes" id="UP000192936">
    <property type="component" value="Unassembled WGS sequence"/>
</dbReference>
<dbReference type="STRING" id="286727.SAMN02982917_2885"/>
<feature type="active site" evidence="7">
    <location>
        <position position="62"/>
    </location>
</feature>
<evidence type="ECO:0000256" key="6">
    <source>
        <dbReference type="ARBA" id="ARBA00022691"/>
    </source>
</evidence>
<dbReference type="SUPFAM" id="SSF159501">
    <property type="entry name" value="EreA/ChaN-like"/>
    <property type="match status" value="1"/>
</dbReference>
<dbReference type="InterPro" id="IPR000682">
    <property type="entry name" value="PCMT"/>
</dbReference>
<dbReference type="RefSeq" id="WP_085086389.1">
    <property type="nucleotide sequence ID" value="NZ_FXAK01000005.1"/>
</dbReference>
<dbReference type="Pfam" id="PF05139">
    <property type="entry name" value="Erythro_esteras"/>
    <property type="match status" value="1"/>
</dbReference>
<accession>A0A1X7FI75</accession>
<name>A0A1X7FI75_9PROT</name>
<evidence type="ECO:0000256" key="1">
    <source>
        <dbReference type="ARBA" id="ARBA00004496"/>
    </source>
</evidence>
<dbReference type="InterPro" id="IPR007815">
    <property type="entry name" value="Emycin_Estase"/>
</dbReference>
<comment type="catalytic activity">
    <reaction evidence="7">
        <text>[protein]-L-isoaspartate + S-adenosyl-L-methionine = [protein]-L-isoaspartate alpha-methyl ester + S-adenosyl-L-homocysteine</text>
        <dbReference type="Rhea" id="RHEA:12705"/>
        <dbReference type="Rhea" id="RHEA-COMP:12143"/>
        <dbReference type="Rhea" id="RHEA-COMP:12144"/>
        <dbReference type="ChEBI" id="CHEBI:57856"/>
        <dbReference type="ChEBI" id="CHEBI:59789"/>
        <dbReference type="ChEBI" id="CHEBI:90596"/>
        <dbReference type="ChEBI" id="CHEBI:90598"/>
        <dbReference type="EC" id="2.1.1.77"/>
    </reaction>
</comment>
<dbReference type="Gene3D" id="3.30.1870.10">
    <property type="entry name" value="EreA-like, domain 2"/>
    <property type="match status" value="1"/>
</dbReference>
<gene>
    <name evidence="7" type="primary">pcm</name>
    <name evidence="9" type="ORF">SAMN02982917_2885</name>
</gene>
<dbReference type="Gene3D" id="3.40.1660.10">
    <property type="entry name" value="EreA-like (biosynthetic domain)"/>
    <property type="match status" value="1"/>
</dbReference>
<evidence type="ECO:0000256" key="2">
    <source>
        <dbReference type="ARBA" id="ARBA00005369"/>
    </source>
</evidence>
<dbReference type="InterPro" id="IPR029063">
    <property type="entry name" value="SAM-dependent_MTases_sf"/>
</dbReference>
<dbReference type="GO" id="GO:0005737">
    <property type="term" value="C:cytoplasm"/>
    <property type="evidence" value="ECO:0007669"/>
    <property type="project" value="UniProtKB-SubCell"/>
</dbReference>
<keyword evidence="4 7" id="KW-0489">Methyltransferase</keyword>
<dbReference type="EC" id="2.1.1.77" evidence="7"/>
<organism evidence="9 10">
    <name type="scientific">Azospirillum oryzae</name>
    <dbReference type="NCBI Taxonomy" id="286727"/>
    <lineage>
        <taxon>Bacteria</taxon>
        <taxon>Pseudomonadati</taxon>
        <taxon>Pseudomonadota</taxon>
        <taxon>Alphaproteobacteria</taxon>
        <taxon>Rhodospirillales</taxon>
        <taxon>Azospirillaceae</taxon>
        <taxon>Azospirillum</taxon>
    </lineage>
</organism>
<dbReference type="NCBIfam" id="TIGR00080">
    <property type="entry name" value="pimt"/>
    <property type="match status" value="1"/>
</dbReference>
<evidence type="ECO:0000256" key="7">
    <source>
        <dbReference type="HAMAP-Rule" id="MF_00090"/>
    </source>
</evidence>
<dbReference type="PANTHER" id="PTHR31299:SF0">
    <property type="entry name" value="ESTERASE, PUTATIVE (AFU_ORTHOLOGUE AFUA_1G05850)-RELATED"/>
    <property type="match status" value="1"/>
</dbReference>
<protein>
    <recommendedName>
        <fullName evidence="7">Protein-L-isoaspartate O-methyltransferase</fullName>
        <ecNumber evidence="7">2.1.1.77</ecNumber>
    </recommendedName>
    <alternativeName>
        <fullName evidence="7">L-isoaspartyl protein carboxyl methyltransferase</fullName>
    </alternativeName>
    <alternativeName>
        <fullName evidence="7">Protein L-isoaspartyl methyltransferase</fullName>
    </alternativeName>
    <alternativeName>
        <fullName evidence="7">Protein-beta-aspartate methyltransferase</fullName>
        <shortName evidence="7">PIMT</shortName>
    </alternativeName>
</protein>
<dbReference type="GO" id="GO:0004719">
    <property type="term" value="F:protein-L-isoaspartate (D-aspartate) O-methyltransferase activity"/>
    <property type="evidence" value="ECO:0007669"/>
    <property type="project" value="UniProtKB-UniRule"/>
</dbReference>
<keyword evidence="3 7" id="KW-0963">Cytoplasm</keyword>
<dbReference type="Pfam" id="PF01135">
    <property type="entry name" value="PCMT"/>
    <property type="match status" value="1"/>
</dbReference>
<keyword evidence="6 7" id="KW-0949">S-adenosyl-L-methionine</keyword>
<keyword evidence="5 7" id="KW-0808">Transferase</keyword>
<dbReference type="GO" id="GO:0046677">
    <property type="term" value="P:response to antibiotic"/>
    <property type="evidence" value="ECO:0007669"/>
    <property type="project" value="InterPro"/>
</dbReference>
<evidence type="ECO:0000313" key="10">
    <source>
        <dbReference type="Proteomes" id="UP000192936"/>
    </source>
</evidence>
<dbReference type="HAMAP" id="MF_00090">
    <property type="entry name" value="PIMT"/>
    <property type="match status" value="1"/>
</dbReference>
<proteinExistence type="inferred from homology"/>
<dbReference type="PROSITE" id="PS01279">
    <property type="entry name" value="PCMT"/>
    <property type="match status" value="1"/>
</dbReference>
<evidence type="ECO:0000256" key="3">
    <source>
        <dbReference type="ARBA" id="ARBA00022490"/>
    </source>
</evidence>
<dbReference type="SUPFAM" id="SSF53335">
    <property type="entry name" value="S-adenosyl-L-methionine-dependent methyltransferases"/>
    <property type="match status" value="1"/>
</dbReference>
<dbReference type="CDD" id="cd02440">
    <property type="entry name" value="AdoMet_MTases"/>
    <property type="match status" value="1"/>
</dbReference>
<dbReference type="CDD" id="cd14728">
    <property type="entry name" value="Ere-like"/>
    <property type="match status" value="1"/>
</dbReference>
<evidence type="ECO:0000256" key="5">
    <source>
        <dbReference type="ARBA" id="ARBA00022679"/>
    </source>
</evidence>
<dbReference type="PANTHER" id="PTHR31299">
    <property type="entry name" value="ESTERASE, PUTATIVE (AFU_ORTHOLOGUE AFUA_1G05850)-RELATED"/>
    <property type="match status" value="1"/>
</dbReference>
<comment type="function">
    <text evidence="7">Catalyzes the methyl esterification of L-isoaspartyl residues in peptides and proteins that result from spontaneous decomposition of normal L-aspartyl and L-asparaginyl residues. It plays a role in the repair and/or degradation of damaged proteins.</text>
</comment>
<dbReference type="GO" id="GO:0032259">
    <property type="term" value="P:methylation"/>
    <property type="evidence" value="ECO:0007669"/>
    <property type="project" value="UniProtKB-KW"/>
</dbReference>
<dbReference type="NCBIfam" id="NF001453">
    <property type="entry name" value="PRK00312.1"/>
    <property type="match status" value="1"/>
</dbReference>
<dbReference type="InterPro" id="IPR052036">
    <property type="entry name" value="Hydrolase/PRTase-associated"/>
</dbReference>
<dbReference type="FunFam" id="3.40.50.150:FF:000010">
    <property type="entry name" value="Protein-L-isoaspartate O-methyltransferase"/>
    <property type="match status" value="1"/>
</dbReference>
<feature type="region of interest" description="Disordered" evidence="8">
    <location>
        <begin position="218"/>
        <end position="238"/>
    </location>
</feature>
<evidence type="ECO:0000313" key="9">
    <source>
        <dbReference type="EMBL" id="SMF52222.1"/>
    </source>
</evidence>
<reference evidence="9 10" key="1">
    <citation type="submission" date="2017-04" db="EMBL/GenBank/DDBJ databases">
        <authorList>
            <person name="Afonso C.L."/>
            <person name="Miller P.J."/>
            <person name="Scott M.A."/>
            <person name="Spackman E."/>
            <person name="Goraichik I."/>
            <person name="Dimitrov K.M."/>
            <person name="Suarez D.L."/>
            <person name="Swayne D.E."/>
        </authorList>
    </citation>
    <scope>NUCLEOTIDE SEQUENCE [LARGE SCALE GENOMIC DNA]</scope>
    <source>
        <strain evidence="9 10">A2P</strain>
    </source>
</reference>
<dbReference type="OrthoDB" id="9810066at2"/>